<feature type="region of interest" description="Disordered" evidence="1">
    <location>
        <begin position="222"/>
        <end position="241"/>
    </location>
</feature>
<dbReference type="EMBL" id="LWDF02001291">
    <property type="protein sequence ID" value="KAE8239519.1"/>
    <property type="molecule type" value="Genomic_DNA"/>
</dbReference>
<name>A0A8T8SGE5_9BASI</name>
<proteinExistence type="predicted"/>
<feature type="compositionally biased region" description="Basic and acidic residues" evidence="1">
    <location>
        <begin position="124"/>
        <end position="134"/>
    </location>
</feature>
<feature type="compositionally biased region" description="Low complexity" evidence="1">
    <location>
        <begin position="228"/>
        <end position="241"/>
    </location>
</feature>
<reference evidence="2" key="2">
    <citation type="journal article" date="2019" name="IMA Fungus">
        <title>Genome sequencing and comparison of five Tilletia species to identify candidate genes for the detection of regulated species infecting wheat.</title>
        <authorList>
            <person name="Nguyen H.D.T."/>
            <person name="Sultana T."/>
            <person name="Kesanakurti P."/>
            <person name="Hambleton S."/>
        </authorList>
    </citation>
    <scope>NUCLEOTIDE SEQUENCE</scope>
    <source>
        <strain evidence="2">DAOMC 236416</strain>
    </source>
</reference>
<organism evidence="2 3">
    <name type="scientific">Tilletia indica</name>
    <dbReference type="NCBI Taxonomy" id="43049"/>
    <lineage>
        <taxon>Eukaryota</taxon>
        <taxon>Fungi</taxon>
        <taxon>Dikarya</taxon>
        <taxon>Basidiomycota</taxon>
        <taxon>Ustilaginomycotina</taxon>
        <taxon>Exobasidiomycetes</taxon>
        <taxon>Tilletiales</taxon>
        <taxon>Tilletiaceae</taxon>
        <taxon>Tilletia</taxon>
    </lineage>
</organism>
<comment type="caution">
    <text evidence="2">The sequence shown here is derived from an EMBL/GenBank/DDBJ whole genome shotgun (WGS) entry which is preliminary data.</text>
</comment>
<gene>
    <name evidence="2" type="ORF">A4X13_0g8167</name>
</gene>
<feature type="region of interest" description="Disordered" evidence="1">
    <location>
        <begin position="101"/>
        <end position="134"/>
    </location>
</feature>
<dbReference type="Proteomes" id="UP000077521">
    <property type="component" value="Unassembled WGS sequence"/>
</dbReference>
<evidence type="ECO:0000313" key="3">
    <source>
        <dbReference type="Proteomes" id="UP000077521"/>
    </source>
</evidence>
<sequence length="429" mass="47051">MNTHKLGSSVDGNDRAMLFFLWDAPLGNYQPQKLGVAETAERLAQYGWEPTTTLISAANAFRMRPFSRNQVFNPHHWQEYRDHLTANLAGQDGAVATLTVPTNGQPQAGPSHLLEPATPLPSIAHEDHSQPQHQPEEVSLVASVSSVTSATPSTVVASGIPTERSSQAAEVDVSDVTMAVADLVLSSPAIEPFESAPDVVKDSTFRASQSELSEVQQGVENAGPCALNSTSSATAESNSPEEGMISHALFQRADRPPCKDKFVREPIELRPRLLPDRTVWVIENPTSDGPLDKMVEYEGVLASNGAVVAGNRRISDVVIWRRRQFDVGAPPAVAMEDVGLYSWRYLDPRTGAYLPEVADSIIERVQTLPLEIVFMILRLVCNSQPAFKNMGKVFPGVLQRERQLQIGPVFFPPAWLRREIGLRQVLPRP</sequence>
<protein>
    <submittedName>
        <fullName evidence="2">Uncharacterized protein</fullName>
    </submittedName>
</protein>
<keyword evidence="3" id="KW-1185">Reference proteome</keyword>
<accession>A0A8T8SGE5</accession>
<evidence type="ECO:0000313" key="2">
    <source>
        <dbReference type="EMBL" id="KAE8239519.1"/>
    </source>
</evidence>
<feature type="non-terminal residue" evidence="2">
    <location>
        <position position="429"/>
    </location>
</feature>
<evidence type="ECO:0000256" key="1">
    <source>
        <dbReference type="SAM" id="MobiDB-lite"/>
    </source>
</evidence>
<dbReference type="AlphaFoldDB" id="A0A8T8SGE5"/>
<reference evidence="2" key="1">
    <citation type="submission" date="2016-04" db="EMBL/GenBank/DDBJ databases">
        <authorList>
            <person name="Nguyen H.D."/>
            <person name="Samba Siva P."/>
            <person name="Cullis J."/>
            <person name="Levesque C.A."/>
            <person name="Hambleton S."/>
        </authorList>
    </citation>
    <scope>NUCLEOTIDE SEQUENCE</scope>
    <source>
        <strain evidence="2">DAOMC 236416</strain>
    </source>
</reference>